<dbReference type="HAMAP" id="MF_00244">
    <property type="entry name" value="NaMN_adenylyltr"/>
    <property type="match status" value="1"/>
</dbReference>
<dbReference type="Gene3D" id="3.40.50.620">
    <property type="entry name" value="HUPs"/>
    <property type="match status" value="1"/>
</dbReference>
<gene>
    <name evidence="11 13" type="primary">nadD</name>
    <name evidence="13" type="ORF">Cop2CBH44_12860</name>
</gene>
<evidence type="ECO:0000256" key="6">
    <source>
        <dbReference type="ARBA" id="ARBA00022695"/>
    </source>
</evidence>
<evidence type="ECO:0000259" key="12">
    <source>
        <dbReference type="Pfam" id="PF01467"/>
    </source>
</evidence>
<comment type="similarity">
    <text evidence="3 11">Belongs to the NadD family.</text>
</comment>
<reference evidence="14" key="1">
    <citation type="submission" date="2020-07" db="EMBL/GenBank/DDBJ databases">
        <title>Complete genome sequencing of Coprobacter sp. strain 2CBH44.</title>
        <authorList>
            <person name="Sakamoto M."/>
            <person name="Murakami T."/>
            <person name="Mori H."/>
        </authorList>
    </citation>
    <scope>NUCLEOTIDE SEQUENCE [LARGE SCALE GENOMIC DNA]</scope>
    <source>
        <strain evidence="14">2CBH44</strain>
    </source>
</reference>
<name>A0A7G1HV71_9BACT</name>
<accession>A0A7G1HV71</accession>
<evidence type="ECO:0000256" key="7">
    <source>
        <dbReference type="ARBA" id="ARBA00022741"/>
    </source>
</evidence>
<comment type="function">
    <text evidence="1 11">Catalyzes the reversible adenylation of nicotinate mononucleotide (NaMN) to nicotinic acid adenine dinucleotide (NaAD).</text>
</comment>
<keyword evidence="5 11" id="KW-0808">Transferase</keyword>
<protein>
    <recommendedName>
        <fullName evidence="11">Probable nicotinate-nucleotide adenylyltransferase</fullName>
        <ecNumber evidence="11">2.7.7.18</ecNumber>
    </recommendedName>
    <alternativeName>
        <fullName evidence="11">Deamido-NAD(+) diphosphorylase</fullName>
    </alternativeName>
    <alternativeName>
        <fullName evidence="11">Deamido-NAD(+) pyrophosphorylase</fullName>
    </alternativeName>
    <alternativeName>
        <fullName evidence="11">Nicotinate mononucleotide adenylyltransferase</fullName>
        <shortName evidence="11">NaMN adenylyltransferase</shortName>
    </alternativeName>
</protein>
<dbReference type="Proteomes" id="UP000594042">
    <property type="component" value="Chromosome"/>
</dbReference>
<keyword evidence="14" id="KW-1185">Reference proteome</keyword>
<evidence type="ECO:0000256" key="3">
    <source>
        <dbReference type="ARBA" id="ARBA00009014"/>
    </source>
</evidence>
<dbReference type="KEGG" id="copr:Cop2CBH44_12860"/>
<proteinExistence type="inferred from homology"/>
<dbReference type="EMBL" id="AP023322">
    <property type="protein sequence ID" value="BCI62933.1"/>
    <property type="molecule type" value="Genomic_DNA"/>
</dbReference>
<comment type="pathway">
    <text evidence="2 11">Cofactor biosynthesis; NAD(+) biosynthesis; deamido-NAD(+) from nicotinate D-ribonucleotide: step 1/1.</text>
</comment>
<dbReference type="Pfam" id="PF01467">
    <property type="entry name" value="CTP_transf_like"/>
    <property type="match status" value="1"/>
</dbReference>
<dbReference type="InterPro" id="IPR004821">
    <property type="entry name" value="Cyt_trans-like"/>
</dbReference>
<keyword evidence="8 11" id="KW-0067">ATP-binding</keyword>
<dbReference type="PANTHER" id="PTHR39321:SF3">
    <property type="entry name" value="PHOSPHOPANTETHEINE ADENYLYLTRANSFERASE"/>
    <property type="match status" value="1"/>
</dbReference>
<dbReference type="GO" id="GO:0009435">
    <property type="term" value="P:NAD+ biosynthetic process"/>
    <property type="evidence" value="ECO:0007669"/>
    <property type="project" value="UniProtKB-UniRule"/>
</dbReference>
<dbReference type="PANTHER" id="PTHR39321">
    <property type="entry name" value="NICOTINATE-NUCLEOTIDE ADENYLYLTRANSFERASE-RELATED"/>
    <property type="match status" value="1"/>
</dbReference>
<keyword evidence="6 11" id="KW-0548">Nucleotidyltransferase</keyword>
<dbReference type="AlphaFoldDB" id="A0A7G1HV71"/>
<evidence type="ECO:0000256" key="10">
    <source>
        <dbReference type="ARBA" id="ARBA00048721"/>
    </source>
</evidence>
<dbReference type="GO" id="GO:0005524">
    <property type="term" value="F:ATP binding"/>
    <property type="evidence" value="ECO:0007669"/>
    <property type="project" value="UniProtKB-KW"/>
</dbReference>
<dbReference type="UniPathway" id="UPA00253">
    <property type="reaction ID" value="UER00332"/>
</dbReference>
<evidence type="ECO:0000256" key="2">
    <source>
        <dbReference type="ARBA" id="ARBA00005019"/>
    </source>
</evidence>
<dbReference type="RefSeq" id="WP_021931440.1">
    <property type="nucleotide sequence ID" value="NZ_AP023322.1"/>
</dbReference>
<evidence type="ECO:0000256" key="11">
    <source>
        <dbReference type="HAMAP-Rule" id="MF_00244"/>
    </source>
</evidence>
<keyword evidence="9 11" id="KW-0520">NAD</keyword>
<dbReference type="NCBIfam" id="TIGR00125">
    <property type="entry name" value="cyt_tran_rel"/>
    <property type="match status" value="1"/>
</dbReference>
<evidence type="ECO:0000313" key="13">
    <source>
        <dbReference type="EMBL" id="BCI62933.1"/>
    </source>
</evidence>
<comment type="catalytic activity">
    <reaction evidence="10 11">
        <text>nicotinate beta-D-ribonucleotide + ATP + H(+) = deamido-NAD(+) + diphosphate</text>
        <dbReference type="Rhea" id="RHEA:22860"/>
        <dbReference type="ChEBI" id="CHEBI:15378"/>
        <dbReference type="ChEBI" id="CHEBI:30616"/>
        <dbReference type="ChEBI" id="CHEBI:33019"/>
        <dbReference type="ChEBI" id="CHEBI:57502"/>
        <dbReference type="ChEBI" id="CHEBI:58437"/>
        <dbReference type="EC" id="2.7.7.18"/>
    </reaction>
</comment>
<evidence type="ECO:0000256" key="8">
    <source>
        <dbReference type="ARBA" id="ARBA00022840"/>
    </source>
</evidence>
<dbReference type="NCBIfam" id="TIGR00482">
    <property type="entry name" value="nicotinate (nicotinamide) nucleotide adenylyltransferase"/>
    <property type="match status" value="1"/>
</dbReference>
<dbReference type="EC" id="2.7.7.18" evidence="11"/>
<organism evidence="13 14">
    <name type="scientific">Coprobacter secundus subsp. similis</name>
    <dbReference type="NCBI Taxonomy" id="2751153"/>
    <lineage>
        <taxon>Bacteria</taxon>
        <taxon>Pseudomonadati</taxon>
        <taxon>Bacteroidota</taxon>
        <taxon>Bacteroidia</taxon>
        <taxon>Bacteroidales</taxon>
        <taxon>Barnesiellaceae</taxon>
        <taxon>Coprobacter</taxon>
    </lineage>
</organism>
<feature type="domain" description="Cytidyltransferase-like" evidence="12">
    <location>
        <begin position="9"/>
        <end position="168"/>
    </location>
</feature>
<dbReference type="SUPFAM" id="SSF52374">
    <property type="entry name" value="Nucleotidylyl transferase"/>
    <property type="match status" value="1"/>
</dbReference>
<dbReference type="InterPro" id="IPR014729">
    <property type="entry name" value="Rossmann-like_a/b/a_fold"/>
</dbReference>
<keyword evidence="7 11" id="KW-0547">Nucleotide-binding</keyword>
<evidence type="ECO:0000313" key="14">
    <source>
        <dbReference type="Proteomes" id="UP000594042"/>
    </source>
</evidence>
<evidence type="ECO:0000256" key="1">
    <source>
        <dbReference type="ARBA" id="ARBA00002324"/>
    </source>
</evidence>
<dbReference type="InterPro" id="IPR005248">
    <property type="entry name" value="NadD/NMNAT"/>
</dbReference>
<sequence length="195" mass="22853">MERKIKIGLFSGSFNPIHTGHLIIANYMCQFEDLDEVWFIVSPQNPIKDKSSLLCDEHRVAMTELAIIGHSYFKHCDIELTMPRPSYTIHTLDALRAQYPENNFYLIIGADNWLKFDLWKDAKRILNEYNLIIYPRQGYPIEKNNTTKKNITFSKAPIIEISSTFIRDGLKHGKNMNYFIPANVYNYIIKNKLYL</sequence>
<dbReference type="CDD" id="cd02165">
    <property type="entry name" value="NMNAT"/>
    <property type="match status" value="1"/>
</dbReference>
<evidence type="ECO:0000256" key="5">
    <source>
        <dbReference type="ARBA" id="ARBA00022679"/>
    </source>
</evidence>
<dbReference type="NCBIfam" id="NF000840">
    <property type="entry name" value="PRK00071.1-3"/>
    <property type="match status" value="1"/>
</dbReference>
<evidence type="ECO:0000256" key="9">
    <source>
        <dbReference type="ARBA" id="ARBA00023027"/>
    </source>
</evidence>
<keyword evidence="4 11" id="KW-0662">Pyridine nucleotide biosynthesis</keyword>
<evidence type="ECO:0000256" key="4">
    <source>
        <dbReference type="ARBA" id="ARBA00022642"/>
    </source>
</evidence>
<dbReference type="GO" id="GO:0004515">
    <property type="term" value="F:nicotinate-nucleotide adenylyltransferase activity"/>
    <property type="evidence" value="ECO:0007669"/>
    <property type="project" value="UniProtKB-UniRule"/>
</dbReference>